<dbReference type="InterPro" id="IPR021851">
    <property type="entry name" value="DUF3455"/>
</dbReference>
<reference evidence="2 3" key="1">
    <citation type="submission" date="2016-10" db="EMBL/GenBank/DDBJ databases">
        <authorList>
            <person name="de Groot N.N."/>
        </authorList>
    </citation>
    <scope>NUCLEOTIDE SEQUENCE [LARGE SCALE GENOMIC DNA]</scope>
    <source>
        <strain evidence="2 3">AB35.6</strain>
    </source>
</reference>
<dbReference type="PANTHER" id="PTHR35567:SF1">
    <property type="entry name" value="CONSERVED FUNGAL PROTEIN (AFU_ORTHOLOGUE AFUA_1G14230)"/>
    <property type="match status" value="1"/>
</dbReference>
<accession>A0A1H4U7H5</accession>
<evidence type="ECO:0000313" key="3">
    <source>
        <dbReference type="Proteomes" id="UP000182409"/>
    </source>
</evidence>
<protein>
    <recommendedName>
        <fullName evidence="4">DUF3455 domain-containing protein</fullName>
    </recommendedName>
</protein>
<evidence type="ECO:0008006" key="4">
    <source>
        <dbReference type="Google" id="ProtNLM"/>
    </source>
</evidence>
<dbReference type="Proteomes" id="UP000182409">
    <property type="component" value="Unassembled WGS sequence"/>
</dbReference>
<feature type="chain" id="PRO_5010307411" description="DUF3455 domain-containing protein" evidence="1">
    <location>
        <begin position="19"/>
        <end position="160"/>
    </location>
</feature>
<dbReference type="OrthoDB" id="193535at2"/>
<dbReference type="AlphaFoldDB" id="A0A1H4U7H5"/>
<evidence type="ECO:0000256" key="1">
    <source>
        <dbReference type="SAM" id="SignalP"/>
    </source>
</evidence>
<proteinExistence type="predicted"/>
<name>A0A1H4U7H5_9BACT</name>
<sequence length="160" mass="17071">MTMKLLALLPLFAMVAHAQDVTEPPATAKVRYTVLGVGLQIYACGEDGKWALQEPQADLIDTQTHQPVGKHTKGPTWTWNDGSVVTGKVLQQRPSADTIPWLLLEASSPGVTGALSGVTFVRRSDTQGGIPQSANVCGAQNIGSTISVPYQATYTFYTAQ</sequence>
<evidence type="ECO:0000313" key="2">
    <source>
        <dbReference type="EMBL" id="SEC64746.1"/>
    </source>
</evidence>
<gene>
    <name evidence="2" type="ORF">SAMN05443244_3986</name>
</gene>
<dbReference type="RefSeq" id="WP_074655654.1">
    <property type="nucleotide sequence ID" value="NZ_FNSD01000001.1"/>
</dbReference>
<dbReference type="PANTHER" id="PTHR35567">
    <property type="entry name" value="MALATE DEHYDROGENASE (AFU_ORTHOLOGUE AFUA_2G13800)"/>
    <property type="match status" value="1"/>
</dbReference>
<feature type="signal peptide" evidence="1">
    <location>
        <begin position="1"/>
        <end position="18"/>
    </location>
</feature>
<dbReference type="Pfam" id="PF11937">
    <property type="entry name" value="DUF3455"/>
    <property type="match status" value="1"/>
</dbReference>
<dbReference type="EMBL" id="FNSD01000001">
    <property type="protein sequence ID" value="SEC64746.1"/>
    <property type="molecule type" value="Genomic_DNA"/>
</dbReference>
<keyword evidence="1" id="KW-0732">Signal</keyword>
<organism evidence="2 3">
    <name type="scientific">Terriglobus roseus</name>
    <dbReference type="NCBI Taxonomy" id="392734"/>
    <lineage>
        <taxon>Bacteria</taxon>
        <taxon>Pseudomonadati</taxon>
        <taxon>Acidobacteriota</taxon>
        <taxon>Terriglobia</taxon>
        <taxon>Terriglobales</taxon>
        <taxon>Acidobacteriaceae</taxon>
        <taxon>Terriglobus</taxon>
    </lineage>
</organism>